<sequence length="99" mass="10972">MLDEGRRQLRTVSHIYALCLRSAAAPSLPVQCRCGAPEPNFTHRAPRARPENAPGRRPEPSITRQELSFAATGPEAEVVFDGTAENIQVAPRPRPFFHK</sequence>
<comment type="caution">
    <text evidence="2">The sequence shown here is derived from an EMBL/GenBank/DDBJ whole genome shotgun (WGS) entry which is preliminary data.</text>
</comment>
<keyword evidence="3" id="KW-1185">Reference proteome</keyword>
<evidence type="ECO:0000256" key="1">
    <source>
        <dbReference type="SAM" id="MobiDB-lite"/>
    </source>
</evidence>
<feature type="compositionally biased region" description="Basic and acidic residues" evidence="1">
    <location>
        <begin position="48"/>
        <end position="59"/>
    </location>
</feature>
<feature type="region of interest" description="Disordered" evidence="1">
    <location>
        <begin position="38"/>
        <end position="62"/>
    </location>
</feature>
<name>A0AAV7QFF2_PLEWA</name>
<dbReference type="Proteomes" id="UP001066276">
    <property type="component" value="Chromosome 6"/>
</dbReference>
<proteinExistence type="predicted"/>
<reference evidence="2" key="1">
    <citation type="journal article" date="2022" name="bioRxiv">
        <title>Sequencing and chromosome-scale assembly of the giantPleurodeles waltlgenome.</title>
        <authorList>
            <person name="Brown T."/>
            <person name="Elewa A."/>
            <person name="Iarovenko S."/>
            <person name="Subramanian E."/>
            <person name="Araus A.J."/>
            <person name="Petzold A."/>
            <person name="Susuki M."/>
            <person name="Suzuki K.-i.T."/>
            <person name="Hayashi T."/>
            <person name="Toyoda A."/>
            <person name="Oliveira C."/>
            <person name="Osipova E."/>
            <person name="Leigh N.D."/>
            <person name="Simon A."/>
            <person name="Yun M.H."/>
        </authorList>
    </citation>
    <scope>NUCLEOTIDE SEQUENCE</scope>
    <source>
        <strain evidence="2">20211129_DDA</strain>
        <tissue evidence="2">Liver</tissue>
    </source>
</reference>
<evidence type="ECO:0000313" key="3">
    <source>
        <dbReference type="Proteomes" id="UP001066276"/>
    </source>
</evidence>
<protein>
    <submittedName>
        <fullName evidence="2">Uncharacterized protein</fullName>
    </submittedName>
</protein>
<dbReference type="EMBL" id="JANPWB010000010">
    <property type="protein sequence ID" value="KAJ1138247.1"/>
    <property type="molecule type" value="Genomic_DNA"/>
</dbReference>
<gene>
    <name evidence="2" type="ORF">NDU88_004638</name>
</gene>
<accession>A0AAV7QFF2</accession>
<organism evidence="2 3">
    <name type="scientific">Pleurodeles waltl</name>
    <name type="common">Iberian ribbed newt</name>
    <dbReference type="NCBI Taxonomy" id="8319"/>
    <lineage>
        <taxon>Eukaryota</taxon>
        <taxon>Metazoa</taxon>
        <taxon>Chordata</taxon>
        <taxon>Craniata</taxon>
        <taxon>Vertebrata</taxon>
        <taxon>Euteleostomi</taxon>
        <taxon>Amphibia</taxon>
        <taxon>Batrachia</taxon>
        <taxon>Caudata</taxon>
        <taxon>Salamandroidea</taxon>
        <taxon>Salamandridae</taxon>
        <taxon>Pleurodelinae</taxon>
        <taxon>Pleurodeles</taxon>
    </lineage>
</organism>
<dbReference type="AlphaFoldDB" id="A0AAV7QFF2"/>
<evidence type="ECO:0000313" key="2">
    <source>
        <dbReference type="EMBL" id="KAJ1138247.1"/>
    </source>
</evidence>